<dbReference type="SMART" id="SM00327">
    <property type="entry name" value="VWA"/>
    <property type="match status" value="1"/>
</dbReference>
<feature type="compositionally biased region" description="Low complexity" evidence="1">
    <location>
        <begin position="2034"/>
        <end position="2043"/>
    </location>
</feature>
<feature type="compositionally biased region" description="Basic and acidic residues" evidence="1">
    <location>
        <begin position="1649"/>
        <end position="1659"/>
    </location>
</feature>
<dbReference type="Pfam" id="PF15057">
    <property type="entry name" value="DUF4537"/>
    <property type="match status" value="3"/>
</dbReference>
<feature type="compositionally biased region" description="Basic and acidic residues" evidence="1">
    <location>
        <begin position="1429"/>
        <end position="1455"/>
    </location>
</feature>
<evidence type="ECO:0000259" key="2">
    <source>
        <dbReference type="PROSITE" id="PS50234"/>
    </source>
</evidence>
<proteinExistence type="predicted"/>
<reference evidence="3" key="2">
    <citation type="submission" date="2021-01" db="UniProtKB">
        <authorList>
            <consortium name="EnsemblMetazoa"/>
        </authorList>
    </citation>
    <scope>IDENTIFICATION</scope>
</reference>
<feature type="compositionally biased region" description="Basic and acidic residues" evidence="1">
    <location>
        <begin position="1628"/>
        <end position="1638"/>
    </location>
</feature>
<feature type="compositionally biased region" description="Basic residues" evidence="1">
    <location>
        <begin position="2019"/>
        <end position="2028"/>
    </location>
</feature>
<dbReference type="InterPro" id="IPR032770">
    <property type="entry name" value="DUF4537"/>
</dbReference>
<feature type="compositionally biased region" description="Basic and acidic residues" evidence="1">
    <location>
        <begin position="1365"/>
        <end position="1378"/>
    </location>
</feature>
<feature type="compositionally biased region" description="Acidic residues" evidence="1">
    <location>
        <begin position="1092"/>
        <end position="1121"/>
    </location>
</feature>
<feature type="compositionally biased region" description="Polar residues" evidence="1">
    <location>
        <begin position="754"/>
        <end position="781"/>
    </location>
</feature>
<dbReference type="InterPro" id="IPR002035">
    <property type="entry name" value="VWF_A"/>
</dbReference>
<dbReference type="Gene3D" id="3.40.50.410">
    <property type="entry name" value="von Willebrand factor, type A domain"/>
    <property type="match status" value="1"/>
</dbReference>
<keyword evidence="4" id="KW-1185">Reference proteome</keyword>
<feature type="region of interest" description="Disordered" evidence="1">
    <location>
        <begin position="1"/>
        <end position="32"/>
    </location>
</feature>
<dbReference type="PANTHER" id="PTHR46785">
    <property type="entry name" value="VON WILLEBRAND FACTOR A DOMAIN-CONTAINING PROTEIN 3B"/>
    <property type="match status" value="1"/>
</dbReference>
<evidence type="ECO:0000313" key="3">
    <source>
        <dbReference type="EnsemblMetazoa" id="XP_030837024"/>
    </source>
</evidence>
<feature type="compositionally biased region" description="Low complexity" evidence="1">
    <location>
        <begin position="810"/>
        <end position="826"/>
    </location>
</feature>
<dbReference type="KEGG" id="spu:581386"/>
<feature type="compositionally biased region" description="Basic and acidic residues" evidence="1">
    <location>
        <begin position="1159"/>
        <end position="1176"/>
    </location>
</feature>
<accession>A0A7M7NJ10</accession>
<name>A0A7M7NJ10_STRPU</name>
<feature type="compositionally biased region" description="Low complexity" evidence="1">
    <location>
        <begin position="2001"/>
        <end position="2011"/>
    </location>
</feature>
<organism evidence="3 4">
    <name type="scientific">Strongylocentrotus purpuratus</name>
    <name type="common">Purple sea urchin</name>
    <dbReference type="NCBI Taxonomy" id="7668"/>
    <lineage>
        <taxon>Eukaryota</taxon>
        <taxon>Metazoa</taxon>
        <taxon>Echinodermata</taxon>
        <taxon>Eleutherozoa</taxon>
        <taxon>Echinozoa</taxon>
        <taxon>Echinoidea</taxon>
        <taxon>Euechinoidea</taxon>
        <taxon>Echinacea</taxon>
        <taxon>Camarodonta</taxon>
        <taxon>Echinidea</taxon>
        <taxon>Strongylocentrotidae</taxon>
        <taxon>Strongylocentrotus</taxon>
    </lineage>
</organism>
<reference evidence="4" key="1">
    <citation type="submission" date="2015-02" db="EMBL/GenBank/DDBJ databases">
        <title>Genome sequencing for Strongylocentrotus purpuratus.</title>
        <authorList>
            <person name="Murali S."/>
            <person name="Liu Y."/>
            <person name="Vee V."/>
            <person name="English A."/>
            <person name="Wang M."/>
            <person name="Skinner E."/>
            <person name="Han Y."/>
            <person name="Muzny D.M."/>
            <person name="Worley K.C."/>
            <person name="Gibbs R.A."/>
        </authorList>
    </citation>
    <scope>NUCLEOTIDE SEQUENCE</scope>
</reference>
<feature type="region of interest" description="Disordered" evidence="1">
    <location>
        <begin position="1364"/>
        <end position="1503"/>
    </location>
</feature>
<dbReference type="InParanoid" id="A0A7M7NJ10"/>
<feature type="region of interest" description="Disordered" evidence="1">
    <location>
        <begin position="1059"/>
        <end position="1201"/>
    </location>
</feature>
<dbReference type="PROSITE" id="PS50234">
    <property type="entry name" value="VWFA"/>
    <property type="match status" value="1"/>
</dbReference>
<protein>
    <recommendedName>
        <fullName evidence="2">VWFA domain-containing protein</fullName>
    </recommendedName>
</protein>
<sequence>MYEIDPANVRSPRDFENPKFDLGPRRSPSSGSKVQLTFEEMSSVIKLKPPPKTTWEPDVRAMISAKKWLSTYGLKRNRLKLDQILGTIGFKHSDDFDRSLKKPVCSRYGEGLFTRFPRRDGKIYNVNVKISKEKIKQIENSLAQAINLYKRRIDWLTSESRRLFGVIEEHCVCIVIDVKTNSPSHFDHCRNALIRVLEDQVSQVAKFNLIRAAQDMVMFQPHAVAVTKDSLNQAMEWVRTLDGVAATTETSACEGILKAFTDRNIEAVFLFSEGSSANTAMELTFQKVRGCPLPVNTVAFNSADSTTVHFLKDLSQLTGGRFHAFAFNKLDSDVNGNSSYNHDTKAPLSGVPPGAGTREDVVSMWQELEEARAILGEVQTIVEHVPDTRQDVPDEVNEETKGPQKERSEQYMSSKEWLAKRGLKTRKLDLYDVLATCSFRHCDGVVDIKQAPHTDYTDAETRRTLVNAKYCDKFCHFQWKDGTIKHVHVTAEVHRVYERKMNAALGDLQRRMDWLQQGSRELFGTIVEDQVYILIDVSNSMENHLGLVKEKMIRLMQEQLRHKTKFNLVKFGSKASGWKDRAVEVSESSLQSAWQWVRGLEVAGSTNTLMALKTALADTATQAIYLLTDGRPDHPPPTILAQVQLRKSIPIHCISFNCNDRDANDFMALLSSDTGGRYHYYADDLEAEPEGPQPFESEDRLLIREEVKKGRDDLKKLADLRGQCALLDWSNKSSKEMGCGKDHAIPKRPMSASGARSASQILSRDSSGTQLPKTNRPQSAKTYAPRRPMSALSMTSNTSHEYCHPKGHSRTTTFPPRPRPSTARPATAKEFRSKTPNIAYHNKTSWLRLKGSLDGWAVPETQVLLNKQQERYITALQDLAKQQDKGKKKKLKKKADPLQVSSKRWLKKNGLIAKKLTIYDALGGTMVKQKAKYVPILDKYVISQVFNEVLPLAHVTGNKQEINLINPGAVDLKVYEDKVKAALTLYRRRLDTIVWNALSQEERHHLEPDSFLDNRHDYIEALERLGWPIPEKDIILLEEEMEKGERYLRKSESLRKHIREQRLGQSSGGHKVKDSKAPTETSRSKSRIGGFDEIDRDSDEDEEDDEEDDEDDDEKDSDVDDETGKLERTPPPSYGNRSASDKDSLESSSSPEEEDEYLSSEKDSHEEAGLRRRSSEFKTSPQSHVQKSKKGVTKGRGVKTMNPFSQGARIVGRSKQDGLYYPGVVVRVPNVTQIDAFFPVIGDKVRISSSSAIQLKGAQAQPKLITGDCVMMRQDAAEDEVWIPGMIMVGPQDETRQSKFYTIVTYNAEKVSIMRNALLKISKEEYNSMVRFIMDVQGPYMSKDDRDSIVTIDKLKRLAARKNKLKQEEKEKDEKSREEEEEKEEEEEEDSSEEEEDQKKSESDHSDTASNHSSHHSDHSDRSDEDEDHHESESDKENTKDEPSVISSEIKERLVDLQQQLTTQHEEYIGNQKAMQEDLQDQKKQTEEFQRAAERHEALLDEHTGLKEKYDRIQGRYQRLRKRAEALLNKHNVLEGQHTQLASTHNDLTDRLSNIQQAHGSKEAENETLASKYQELLEKLDQMELERRETKEQLSGVQTQKEDLEQEIVDMKRRSETTGDSGIQTKGEIIDMKRRSETTGDSGIQTKGEIVDMKRRLETTGDSGIQTKELTNKSTIEDKEDDDEEDIKVPSEMGSIQDETGSLEDDARSGEDAVDNGRQPTDDDDDDDEKEEEEEEKGEDDVIVYSPDSGWFIQGTIKSRADDGEFYIVDDNSTVLKVPEKLILREKQVANQPLQVNDTVIGRHPDFPPSYAPATIQRALPDLWYQVRFYNGVLAQVPSEHLYPLDPALHKQVVEDILKKEDGWVGHPVVARKEQDGRYYLGVVKSRIERSPMFELEWADERVSVQNSRHIFGSFTRRQKMALGDFVLAMISEALMSYLPAKVTGVSGNKLTVEFCDGSNFNTIDPVQCYWLPESYYHEAEDFYLSKQDITKATDNGMYPSSSESSQYSFSDGGGGKDKKQKKKRKKERRGDSDMSSSSSLQSKGFGFLD</sequence>
<dbReference type="RefSeq" id="XP_030837025.1">
    <property type="nucleotide sequence ID" value="XM_030981165.1"/>
</dbReference>
<dbReference type="Gene3D" id="2.30.30.140">
    <property type="match status" value="1"/>
</dbReference>
<feature type="compositionally biased region" description="Basic and acidic residues" evidence="1">
    <location>
        <begin position="11"/>
        <end position="24"/>
    </location>
</feature>
<feature type="region of interest" description="Disordered" evidence="1">
    <location>
        <begin position="388"/>
        <end position="412"/>
    </location>
</feature>
<feature type="compositionally biased region" description="Basic residues" evidence="1">
    <location>
        <begin position="1186"/>
        <end position="1197"/>
    </location>
</feature>
<feature type="region of interest" description="Disordered" evidence="1">
    <location>
        <begin position="1587"/>
        <end position="1743"/>
    </location>
</feature>
<dbReference type="InterPro" id="IPR002999">
    <property type="entry name" value="Tudor"/>
</dbReference>
<feature type="compositionally biased region" description="Acidic residues" evidence="1">
    <location>
        <begin position="1722"/>
        <end position="1742"/>
    </location>
</feature>
<evidence type="ECO:0000256" key="1">
    <source>
        <dbReference type="SAM" id="MobiDB-lite"/>
    </source>
</evidence>
<feature type="compositionally biased region" description="Basic and acidic residues" evidence="1">
    <location>
        <begin position="1480"/>
        <end position="1503"/>
    </location>
</feature>
<feature type="compositionally biased region" description="Acidic residues" evidence="1">
    <location>
        <begin position="1379"/>
        <end position="1396"/>
    </location>
</feature>
<feature type="compositionally biased region" description="Polar residues" evidence="1">
    <location>
        <begin position="1660"/>
        <end position="1674"/>
    </location>
</feature>
<dbReference type="InterPro" id="IPR036465">
    <property type="entry name" value="vWFA_dom_sf"/>
</dbReference>
<feature type="region of interest" description="Disordered" evidence="1">
    <location>
        <begin position="734"/>
        <end position="831"/>
    </location>
</feature>
<dbReference type="SUPFAM" id="SSF53300">
    <property type="entry name" value="vWA-like"/>
    <property type="match status" value="1"/>
</dbReference>
<dbReference type="OMA" id="VIMDWWY"/>
<dbReference type="OrthoDB" id="10021393at2759"/>
<dbReference type="Pfam" id="PF13768">
    <property type="entry name" value="VWA_3"/>
    <property type="match status" value="2"/>
</dbReference>
<feature type="region of interest" description="Disordered" evidence="1">
    <location>
        <begin position="1995"/>
        <end position="2050"/>
    </location>
</feature>
<dbReference type="EnsemblMetazoa" id="XM_030981165">
    <property type="protein sequence ID" value="XP_030837025"/>
    <property type="gene ID" value="LOC581386"/>
</dbReference>
<dbReference type="PANTHER" id="PTHR46785:SF1">
    <property type="entry name" value="VON WILLEBRAND FACTOR A DOMAIN-CONTAINING PROTEIN 3B"/>
    <property type="match status" value="1"/>
</dbReference>
<dbReference type="Proteomes" id="UP000007110">
    <property type="component" value="Unassembled WGS sequence"/>
</dbReference>
<feature type="compositionally biased region" description="Basic and acidic residues" evidence="1">
    <location>
        <begin position="734"/>
        <end position="745"/>
    </location>
</feature>
<dbReference type="GeneID" id="581386"/>
<dbReference type="SMART" id="SM00333">
    <property type="entry name" value="TUDOR"/>
    <property type="match status" value="2"/>
</dbReference>
<dbReference type="RefSeq" id="XP_030837024.1">
    <property type="nucleotide sequence ID" value="XM_030981164.1"/>
</dbReference>
<feature type="compositionally biased region" description="Basic and acidic residues" evidence="1">
    <location>
        <begin position="1397"/>
        <end position="1407"/>
    </location>
</feature>
<dbReference type="EnsemblMetazoa" id="XM_030981164">
    <property type="protein sequence ID" value="XP_030837024"/>
    <property type="gene ID" value="LOC581386"/>
</dbReference>
<evidence type="ECO:0000313" key="4">
    <source>
        <dbReference type="Proteomes" id="UP000007110"/>
    </source>
</evidence>
<feature type="domain" description="VWFA" evidence="2">
    <location>
        <begin position="530"/>
        <end position="707"/>
    </location>
</feature>
<feature type="compositionally biased region" description="Basic and acidic residues" evidence="1">
    <location>
        <begin position="388"/>
        <end position="409"/>
    </location>
</feature>